<sequence length="506" mass="57498">MNRGVLMESFKLLKENLSSSFTPLQCYETLKKSYGINNCYIMESLSGLECGEIMSVVGFDKLAQISIKGNELTISGIGQVKEVLKEFLNNCSYLKLDKESFLIDEKHTWDVLEGIYKVFSVKEHTNFGFFTFLGYDAAWHIEKLPRIIQKDNLELPDICLVLYRGIITFDQTNSNTVFEQIIMNDFSPIDINILEKEFKNEIEPEAQEKISLPTNISDSITKEEFISIAESCLEHIANGDIYQIQIGHELQITSNIDPFDVYLRLRKINPSPYMYFIPINDALVVGASPELFVRKQGEKVAMRPIAGTVRRGKNANEDKRNIDELLSSEKEVAEHMMLVDLCRNDLGRLCKPGTLDVNEQLAIERYSHIFHLVSNVRVELDDDKDIFDVLASTFPAGTMTGTPKIRAMEIIESYEKSRRSMYAGALGLISLNGDAVMSLCIRTALYKDSKYSIRASAGIVADSKPENEWQETLNKLGASYLAITGKEFEKEIERVKFDENFSYRCV</sequence>
<name>A0A1S9MZB2_CLOBE</name>
<reference evidence="3 4" key="1">
    <citation type="submission" date="2017-02" db="EMBL/GenBank/DDBJ databases">
        <title>Genome sequence of Clostridium beijerinckii Br21.</title>
        <authorList>
            <person name="Fonseca B.C."/>
            <person name="Guazzaroni M.E."/>
            <person name="Riano-Pachon D.M."/>
            <person name="Reginatto V."/>
        </authorList>
    </citation>
    <scope>NUCLEOTIDE SEQUENCE [LARGE SCALE GENOMIC DNA]</scope>
    <source>
        <strain evidence="3 4">Br21</strain>
    </source>
</reference>
<accession>A0A1S9MZB2</accession>
<dbReference type="GO" id="GO:0000162">
    <property type="term" value="P:L-tryptophan biosynthetic process"/>
    <property type="evidence" value="ECO:0007669"/>
    <property type="project" value="TreeGrafter"/>
</dbReference>
<evidence type="ECO:0000259" key="2">
    <source>
        <dbReference type="Pfam" id="PF04715"/>
    </source>
</evidence>
<dbReference type="Pfam" id="PF04715">
    <property type="entry name" value="Anth_synt_I_N"/>
    <property type="match status" value="1"/>
</dbReference>
<dbReference type="Pfam" id="PF00425">
    <property type="entry name" value="Chorismate_bind"/>
    <property type="match status" value="1"/>
</dbReference>
<comment type="caution">
    <text evidence="3">The sequence shown here is derived from an EMBL/GenBank/DDBJ whole genome shotgun (WGS) entry which is preliminary data.</text>
</comment>
<evidence type="ECO:0000313" key="3">
    <source>
        <dbReference type="EMBL" id="OOP70451.1"/>
    </source>
</evidence>
<feature type="domain" description="Anthranilate synthase component I N-terminal" evidence="2">
    <location>
        <begin position="21"/>
        <end position="176"/>
    </location>
</feature>
<dbReference type="InterPro" id="IPR006805">
    <property type="entry name" value="Anth_synth_I_N"/>
</dbReference>
<dbReference type="AlphaFoldDB" id="A0A1S9MZB2"/>
<feature type="domain" description="Chorismate-utilising enzyme C-terminal" evidence="1">
    <location>
        <begin position="222"/>
        <end position="475"/>
    </location>
</feature>
<dbReference type="InterPro" id="IPR005801">
    <property type="entry name" value="ADC_synthase"/>
</dbReference>
<evidence type="ECO:0000313" key="4">
    <source>
        <dbReference type="Proteomes" id="UP000190959"/>
    </source>
</evidence>
<dbReference type="PRINTS" id="PR00095">
    <property type="entry name" value="ANTSNTHASEI"/>
</dbReference>
<gene>
    <name evidence="3" type="ORF">CBEIBR21_26430</name>
</gene>
<dbReference type="PANTHER" id="PTHR11236:SF9">
    <property type="entry name" value="ANTHRANILATE SYNTHASE COMPONENT 1"/>
    <property type="match status" value="1"/>
</dbReference>
<dbReference type="EMBL" id="MWMH01000017">
    <property type="protein sequence ID" value="OOP70451.1"/>
    <property type="molecule type" value="Genomic_DNA"/>
</dbReference>
<dbReference type="Proteomes" id="UP000190959">
    <property type="component" value="Unassembled WGS sequence"/>
</dbReference>
<organism evidence="3 4">
    <name type="scientific">Clostridium beijerinckii</name>
    <name type="common">Clostridium MP</name>
    <dbReference type="NCBI Taxonomy" id="1520"/>
    <lineage>
        <taxon>Bacteria</taxon>
        <taxon>Bacillati</taxon>
        <taxon>Bacillota</taxon>
        <taxon>Clostridia</taxon>
        <taxon>Eubacteriales</taxon>
        <taxon>Clostridiaceae</taxon>
        <taxon>Clostridium</taxon>
    </lineage>
</organism>
<evidence type="ECO:0008006" key="5">
    <source>
        <dbReference type="Google" id="ProtNLM"/>
    </source>
</evidence>
<dbReference type="SUPFAM" id="SSF56322">
    <property type="entry name" value="ADC synthase"/>
    <property type="match status" value="1"/>
</dbReference>
<dbReference type="PANTHER" id="PTHR11236">
    <property type="entry name" value="AMINOBENZOATE/ANTHRANILATE SYNTHASE"/>
    <property type="match status" value="1"/>
</dbReference>
<protein>
    <recommendedName>
        <fullName evidence="5">Anthranilate synthase</fullName>
    </recommendedName>
</protein>
<proteinExistence type="predicted"/>
<dbReference type="InterPro" id="IPR019999">
    <property type="entry name" value="Anth_synth_I-like"/>
</dbReference>
<evidence type="ECO:0000259" key="1">
    <source>
        <dbReference type="Pfam" id="PF00425"/>
    </source>
</evidence>
<dbReference type="Gene3D" id="3.60.120.10">
    <property type="entry name" value="Anthranilate synthase"/>
    <property type="match status" value="1"/>
</dbReference>
<dbReference type="InterPro" id="IPR015890">
    <property type="entry name" value="Chorismate_C"/>
</dbReference>